<gene>
    <name evidence="1" type="ORF">AGLA0713_LOCUS1078</name>
</gene>
<dbReference type="InterPro" id="IPR011989">
    <property type="entry name" value="ARM-like"/>
</dbReference>
<reference evidence="1" key="1">
    <citation type="submission" date="2021-01" db="EMBL/GenBank/DDBJ databases">
        <authorList>
            <person name="Corre E."/>
            <person name="Pelletier E."/>
            <person name="Niang G."/>
            <person name="Scheremetjew M."/>
            <person name="Finn R."/>
            <person name="Kale V."/>
            <person name="Holt S."/>
            <person name="Cochrane G."/>
            <person name="Meng A."/>
            <person name="Brown T."/>
            <person name="Cohen L."/>
        </authorList>
    </citation>
    <scope>NUCLEOTIDE SEQUENCE</scope>
</reference>
<dbReference type="PANTHER" id="PTHR13554">
    <property type="entry name" value="26S PROTEASOME NON-ATPASE REGULATORY SUBUNIT 5-RELATED"/>
    <property type="match status" value="1"/>
</dbReference>
<proteinExistence type="predicted"/>
<sequence>MKPASREVKAAAEELNCASASDRSIVVSDQFLSILVAQLSGDDVEVSSNAAEVITICCRRLGSPMSNRSIQAICTAWQEVRGNISIDRSRNSTISVRCASAIVDIAVLEDANMEIAISSKAMNQLLSMVTDASDPLLAMSSLDLVEQLAVSMPMHGNRARWLFSAPLLNPLLQMAGGGCPDEDPDPILGGSALRLLSALCRLGQRDSTLFGLGGSELLTGFYNALQKFDGSGELERLAFIDAVSSFASASPDALELVLNDPIVREGWLSLSVAQPKLKSVVMKSVANVLDPPAEIDASGDLTITSNIPTNAMALKLFSSVGLVNDRDATELILSLAKSTIEVLRFGAYSLLEAVARRGTGSQMLLSHGGFFEFLIHMEGETVKEGKEAKFKIIEAVMKSEARGLLADNIVTKLEKILDQGPFYIQTEKLDVMTE</sequence>
<dbReference type="InterPro" id="IPR019538">
    <property type="entry name" value="PSMD5"/>
</dbReference>
<dbReference type="GO" id="GO:0043248">
    <property type="term" value="P:proteasome assembly"/>
    <property type="evidence" value="ECO:0007669"/>
    <property type="project" value="InterPro"/>
</dbReference>
<dbReference type="GO" id="GO:0005829">
    <property type="term" value="C:cytosol"/>
    <property type="evidence" value="ECO:0007669"/>
    <property type="project" value="TreeGrafter"/>
</dbReference>
<name>A0A7S0PU21_9STRA</name>
<evidence type="ECO:0008006" key="2">
    <source>
        <dbReference type="Google" id="ProtNLM"/>
    </source>
</evidence>
<dbReference type="PANTHER" id="PTHR13554:SF10">
    <property type="entry name" value="26S PROTEASOME NON-ATPASE REGULATORY SUBUNIT 5"/>
    <property type="match status" value="1"/>
</dbReference>
<dbReference type="SUPFAM" id="SSF48371">
    <property type="entry name" value="ARM repeat"/>
    <property type="match status" value="1"/>
</dbReference>
<accession>A0A7S0PU21</accession>
<dbReference type="Gene3D" id="1.25.10.10">
    <property type="entry name" value="Leucine-rich Repeat Variant"/>
    <property type="match status" value="1"/>
</dbReference>
<evidence type="ECO:0000313" key="1">
    <source>
        <dbReference type="EMBL" id="CAD8596250.1"/>
    </source>
</evidence>
<dbReference type="InterPro" id="IPR016024">
    <property type="entry name" value="ARM-type_fold"/>
</dbReference>
<dbReference type="EMBL" id="HBEX01001623">
    <property type="protein sequence ID" value="CAD8596250.1"/>
    <property type="molecule type" value="Transcribed_RNA"/>
</dbReference>
<dbReference type="Pfam" id="PF10508">
    <property type="entry name" value="Proteasom_PSMB"/>
    <property type="match status" value="1"/>
</dbReference>
<protein>
    <recommendedName>
        <fullName evidence="2">26S proteasome non-ATPase regulatory subunit 5</fullName>
    </recommendedName>
</protein>
<dbReference type="AlphaFoldDB" id="A0A7S0PU21"/>
<organism evidence="1">
    <name type="scientific">Asterionellopsis glacialis</name>
    <dbReference type="NCBI Taxonomy" id="33640"/>
    <lineage>
        <taxon>Eukaryota</taxon>
        <taxon>Sar</taxon>
        <taxon>Stramenopiles</taxon>
        <taxon>Ochrophyta</taxon>
        <taxon>Bacillariophyta</taxon>
        <taxon>Fragilariophyceae</taxon>
        <taxon>Fragilariophycidae</taxon>
        <taxon>Fragilariales</taxon>
        <taxon>Fragilariaceae</taxon>
        <taxon>Asterionellopsis</taxon>
    </lineage>
</organism>